<evidence type="ECO:0000256" key="2">
    <source>
        <dbReference type="ARBA" id="ARBA00005695"/>
    </source>
</evidence>
<dbReference type="STRING" id="937218.SAMN06297251_13814"/>
<organism evidence="5 6">
    <name type="scientific">Fulvimarina manganoxydans</name>
    <dbReference type="NCBI Taxonomy" id="937218"/>
    <lineage>
        <taxon>Bacteria</taxon>
        <taxon>Pseudomonadati</taxon>
        <taxon>Pseudomonadota</taxon>
        <taxon>Alphaproteobacteria</taxon>
        <taxon>Hyphomicrobiales</taxon>
        <taxon>Aurantimonadaceae</taxon>
        <taxon>Fulvimarina</taxon>
    </lineage>
</organism>
<feature type="signal peptide" evidence="3">
    <location>
        <begin position="1"/>
        <end position="40"/>
    </location>
</feature>
<name>A0A1W2EVF3_9HYPH</name>
<dbReference type="AlphaFoldDB" id="A0A1W2EVF3"/>
<dbReference type="SUPFAM" id="SSF53850">
    <property type="entry name" value="Periplasmic binding protein-like II"/>
    <property type="match status" value="1"/>
</dbReference>
<dbReference type="Gene3D" id="3.10.105.10">
    <property type="entry name" value="Dipeptide-binding Protein, Domain 3"/>
    <property type="match status" value="1"/>
</dbReference>
<dbReference type="PANTHER" id="PTHR30290:SF62">
    <property type="entry name" value="OLIGOPEPTIDE ABC TRANSPORTER, PERIPLASMIC OLIGOPEPTIDE-BINDING PROTEIN"/>
    <property type="match status" value="1"/>
</dbReference>
<proteinExistence type="inferred from homology"/>
<sequence length="669" mass="74324">MGRFGPFGDMTTMARSWRSLPCLLLAGFLAVAGAMPAASAASMGEGAAIPEPKSLAAPVAKGDLPPVAERLPETPLVSPVEASCPADELGGTLDMLAGSAKDTRILPVFGYARLVGYDQNYEIVPDIAESFTVEEGRVFTFHLRPGMKWSDGEPFGVEDFRYFWEDMAKNPEIAKFGVPAELLVDGEEPVVSFPDENTVRYAWTKPNPGFLASLAAATPFEIFRPAHYLKKYHARYQDPKKLEERVKKSGQRNWAALHFKKDRGQRNDNPDMPTIQPWMLVTEPPSERLIFARNPYFHRVDAAGRQLPYIDEVALTISNAALIPAKVANGESDLQAAYLSFPNYPFLKRGEARSHYEVRRWESGRGSHVTLYPNLNASDPVWRDVMRKADFRRALSLAINRNDINKAIFYGLAVPGNNTLLPRSPLYDERLETLWAEYDPKAANALLDGLGYERGEDGLRRLPDGRQMRIVVETAGESQEQTDVLQLVRDDWRAIGIDLLIRESQREIFRNRIKAGSTLISVWTGLDNGVAKPATDPKEIAPSSAEQLNWPGFGMWVETGGTGGESPEGAEPDLAPIRQLIALRNAWEATLDPGERARIWSEMLTIFADEVFTIGIVSSVDQVVVVSNDLKNVPERGVYNYDPGAYFGIYHPDTFYFDCPGALSAESRP</sequence>
<evidence type="ECO:0000256" key="3">
    <source>
        <dbReference type="SAM" id="SignalP"/>
    </source>
</evidence>
<dbReference type="PANTHER" id="PTHR30290">
    <property type="entry name" value="PERIPLASMIC BINDING COMPONENT OF ABC TRANSPORTER"/>
    <property type="match status" value="1"/>
</dbReference>
<evidence type="ECO:0000313" key="6">
    <source>
        <dbReference type="Proteomes" id="UP000192656"/>
    </source>
</evidence>
<dbReference type="EMBL" id="FWXR01000038">
    <property type="protein sequence ID" value="SMD13680.1"/>
    <property type="molecule type" value="Genomic_DNA"/>
</dbReference>
<dbReference type="Proteomes" id="UP000192656">
    <property type="component" value="Unassembled WGS sequence"/>
</dbReference>
<dbReference type="Pfam" id="PF00496">
    <property type="entry name" value="SBP_bac_5"/>
    <property type="match status" value="1"/>
</dbReference>
<dbReference type="InterPro" id="IPR039424">
    <property type="entry name" value="SBP_5"/>
</dbReference>
<keyword evidence="3" id="KW-0732">Signal</keyword>
<feature type="chain" id="PRO_5012845632" evidence="3">
    <location>
        <begin position="41"/>
        <end position="669"/>
    </location>
</feature>
<keyword evidence="6" id="KW-1185">Reference proteome</keyword>
<gene>
    <name evidence="5" type="ORF">SAMN06297251_13814</name>
</gene>
<dbReference type="Gene3D" id="3.40.190.10">
    <property type="entry name" value="Periplasmic binding protein-like II"/>
    <property type="match status" value="1"/>
</dbReference>
<dbReference type="GO" id="GO:1904680">
    <property type="term" value="F:peptide transmembrane transporter activity"/>
    <property type="evidence" value="ECO:0007669"/>
    <property type="project" value="TreeGrafter"/>
</dbReference>
<feature type="domain" description="Solute-binding protein family 5" evidence="4">
    <location>
        <begin position="122"/>
        <end position="523"/>
    </location>
</feature>
<evidence type="ECO:0000313" key="5">
    <source>
        <dbReference type="EMBL" id="SMD13680.1"/>
    </source>
</evidence>
<dbReference type="InterPro" id="IPR000914">
    <property type="entry name" value="SBP_5_dom"/>
</dbReference>
<protein>
    <submittedName>
        <fullName evidence="5">Peptide/nickel transport system substrate-binding protein</fullName>
    </submittedName>
</protein>
<comment type="similarity">
    <text evidence="2">Belongs to the bacterial solute-binding protein 5 family.</text>
</comment>
<reference evidence="5 6" key="1">
    <citation type="submission" date="2017-04" db="EMBL/GenBank/DDBJ databases">
        <authorList>
            <person name="Afonso C.L."/>
            <person name="Miller P.J."/>
            <person name="Scott M.A."/>
            <person name="Spackman E."/>
            <person name="Goraichik I."/>
            <person name="Dimitrov K.M."/>
            <person name="Suarez D.L."/>
            <person name="Swayne D.E."/>
        </authorList>
    </citation>
    <scope>NUCLEOTIDE SEQUENCE [LARGE SCALE GENOMIC DNA]</scope>
    <source>
        <strain evidence="5 6">CGMCC 1.10972</strain>
    </source>
</reference>
<comment type="subcellular location">
    <subcellularLocation>
        <location evidence="1">Periplasm</location>
    </subcellularLocation>
</comment>
<evidence type="ECO:0000259" key="4">
    <source>
        <dbReference type="Pfam" id="PF00496"/>
    </source>
</evidence>
<accession>A0A1W2EVF3</accession>
<dbReference type="CDD" id="cd08500">
    <property type="entry name" value="PBP2_NikA_DppA_OppA_like_4"/>
    <property type="match status" value="1"/>
</dbReference>
<dbReference type="GO" id="GO:0015833">
    <property type="term" value="P:peptide transport"/>
    <property type="evidence" value="ECO:0007669"/>
    <property type="project" value="TreeGrafter"/>
</dbReference>
<evidence type="ECO:0000256" key="1">
    <source>
        <dbReference type="ARBA" id="ARBA00004418"/>
    </source>
</evidence>